<proteinExistence type="predicted"/>
<evidence type="ECO:0000313" key="2">
    <source>
        <dbReference type="EMBL" id="KAG9228576.1"/>
    </source>
</evidence>
<protein>
    <submittedName>
        <fullName evidence="2">Muramidase</fullName>
    </submittedName>
</protein>
<feature type="signal peptide" evidence="1">
    <location>
        <begin position="1"/>
        <end position="18"/>
    </location>
</feature>
<dbReference type="EMBL" id="MU251904">
    <property type="protein sequence ID" value="KAG9228576.1"/>
    <property type="molecule type" value="Genomic_DNA"/>
</dbReference>
<sequence length="237" mass="24492">MAYTFGLLALALAGPVIAAPVDGVFFGNSTTAVSSDFTGDGSEAAGWPADSAWLSFDDLWSLNLNSLETGCNAETSTGQQNSPDEVQAIKDGIASESKATGVDDRFILATIIQESHGCVRVQGTLSPGDAVKNPGIMQSHEGEFNCAEVGDSPCPAEKITGMIHDGTAGTAKGRGLQQEVEAAEEFGGVTLAQKVYIAMRLYNSGDFSYETGGDLSVGGATSSYSSDIANRLTGVVF</sequence>
<evidence type="ECO:0000313" key="3">
    <source>
        <dbReference type="Proteomes" id="UP000824998"/>
    </source>
</evidence>
<accession>A0A9P7Y7P1</accession>
<feature type="chain" id="PRO_5040330415" evidence="1">
    <location>
        <begin position="19"/>
        <end position="237"/>
    </location>
</feature>
<comment type="caution">
    <text evidence="2">The sequence shown here is derived from an EMBL/GenBank/DDBJ whole genome shotgun (WGS) entry which is preliminary data.</text>
</comment>
<gene>
    <name evidence="2" type="ORF">BJ875DRAFT_538139</name>
</gene>
<keyword evidence="1" id="KW-0732">Signal</keyword>
<name>A0A9P7Y7P1_9HELO</name>
<dbReference type="OrthoDB" id="1193027at2759"/>
<reference evidence="2" key="1">
    <citation type="journal article" date="2021" name="IMA Fungus">
        <title>Genomic characterization of three marine fungi, including Emericellopsis atlantica sp. nov. with signatures of a generalist lifestyle and marine biomass degradation.</title>
        <authorList>
            <person name="Hagestad O.C."/>
            <person name="Hou L."/>
            <person name="Andersen J.H."/>
            <person name="Hansen E.H."/>
            <person name="Altermark B."/>
            <person name="Li C."/>
            <person name="Kuhnert E."/>
            <person name="Cox R.J."/>
            <person name="Crous P.W."/>
            <person name="Spatafora J.W."/>
            <person name="Lail K."/>
            <person name="Amirebrahimi M."/>
            <person name="Lipzen A."/>
            <person name="Pangilinan J."/>
            <person name="Andreopoulos W."/>
            <person name="Hayes R.D."/>
            <person name="Ng V."/>
            <person name="Grigoriev I.V."/>
            <person name="Jackson S.A."/>
            <person name="Sutton T.D.S."/>
            <person name="Dobson A.D.W."/>
            <person name="Rama T."/>
        </authorList>
    </citation>
    <scope>NUCLEOTIDE SEQUENCE</scope>
    <source>
        <strain evidence="2">TRa018bII</strain>
    </source>
</reference>
<keyword evidence="3" id="KW-1185">Reference proteome</keyword>
<dbReference type="AlphaFoldDB" id="A0A9P7Y7P1"/>
<dbReference type="InterPro" id="IPR023346">
    <property type="entry name" value="Lysozyme-like_dom_sf"/>
</dbReference>
<evidence type="ECO:0000256" key="1">
    <source>
        <dbReference type="SAM" id="SignalP"/>
    </source>
</evidence>
<dbReference type="Proteomes" id="UP000824998">
    <property type="component" value="Unassembled WGS sequence"/>
</dbReference>
<organism evidence="2 3">
    <name type="scientific">Amylocarpus encephaloides</name>
    <dbReference type="NCBI Taxonomy" id="45428"/>
    <lineage>
        <taxon>Eukaryota</taxon>
        <taxon>Fungi</taxon>
        <taxon>Dikarya</taxon>
        <taxon>Ascomycota</taxon>
        <taxon>Pezizomycotina</taxon>
        <taxon>Leotiomycetes</taxon>
        <taxon>Helotiales</taxon>
        <taxon>Helotiales incertae sedis</taxon>
        <taxon>Amylocarpus</taxon>
    </lineage>
</organism>
<dbReference type="SUPFAM" id="SSF53955">
    <property type="entry name" value="Lysozyme-like"/>
    <property type="match status" value="1"/>
</dbReference>
<dbReference type="Gene3D" id="1.10.530.10">
    <property type="match status" value="1"/>
</dbReference>